<gene>
    <name evidence="1" type="ORF">K6Y31_13175</name>
</gene>
<keyword evidence="2" id="KW-1185">Reference proteome</keyword>
<evidence type="ECO:0000313" key="2">
    <source>
        <dbReference type="Proteomes" id="UP001201273"/>
    </source>
</evidence>
<dbReference type="Proteomes" id="UP001201273">
    <property type="component" value="Unassembled WGS sequence"/>
</dbReference>
<dbReference type="RefSeq" id="WP_233053428.1">
    <property type="nucleotide sequence ID" value="NZ_JAIMJA010000013.1"/>
</dbReference>
<accession>A0ABS8WBT6</accession>
<reference evidence="1 2" key="1">
    <citation type="journal article" date="2022" name="Environ. Microbiol. Rep.">
        <title>Eco-phylogenetic analyses reveal divergent evolution of vitamin B12 metabolism in the marine bacterial family 'Psychromonadaceae'.</title>
        <authorList>
            <person name="Jin X."/>
            <person name="Yang Y."/>
            <person name="Cao H."/>
            <person name="Gao B."/>
            <person name="Zhao Z."/>
        </authorList>
    </citation>
    <scope>NUCLEOTIDE SEQUENCE [LARGE SCALE GENOMIC DNA]</scope>
    <source>
        <strain evidence="1 2">MKS20</strain>
    </source>
</reference>
<proteinExistence type="predicted"/>
<comment type="caution">
    <text evidence="1">The sequence shown here is derived from an EMBL/GenBank/DDBJ whole genome shotgun (WGS) entry which is preliminary data.</text>
</comment>
<organism evidence="1 2">
    <name type="scientific">Motilimonas cestriensis</name>
    <dbReference type="NCBI Taxonomy" id="2742685"/>
    <lineage>
        <taxon>Bacteria</taxon>
        <taxon>Pseudomonadati</taxon>
        <taxon>Pseudomonadota</taxon>
        <taxon>Gammaproteobacteria</taxon>
        <taxon>Alteromonadales</taxon>
        <taxon>Alteromonadales genera incertae sedis</taxon>
        <taxon>Motilimonas</taxon>
    </lineage>
</organism>
<dbReference type="EMBL" id="JAIMJA010000013">
    <property type="protein sequence ID" value="MCE2595757.1"/>
    <property type="molecule type" value="Genomic_DNA"/>
</dbReference>
<sequence length="261" mass="29389">MKYLVLMIMVVIAQPSYGSSTQVENYLNSSRKFEALIKKETATGKLPRTEDKAMAKVFNELSKSQSAITSETYSLEDFTALLEVCGKANQFGMKYLLHEMNSVVIKTDPPQVIQEKVVKLMSENSIKYQNELSVFYPFLVDCLAIQSSLTLPFWESLPLDQRTQVRKDGLIQVRKGVLQLYAGVLTSLGDSQLKLAFKESLLESATQAAPVIASLLSLDSRNVVLNMLSQYSKRAPKEYLERFKVISREFGSKDCNEICQL</sequence>
<protein>
    <submittedName>
        <fullName evidence="1">Uncharacterized protein</fullName>
    </submittedName>
</protein>
<evidence type="ECO:0000313" key="1">
    <source>
        <dbReference type="EMBL" id="MCE2595757.1"/>
    </source>
</evidence>
<name>A0ABS8WBT6_9GAMM</name>